<dbReference type="EMBL" id="JBHSOE010000003">
    <property type="protein sequence ID" value="MFC5654534.1"/>
    <property type="molecule type" value="Genomic_DNA"/>
</dbReference>
<accession>A0ABW0WBW7</accession>
<reference evidence="3" key="1">
    <citation type="journal article" date="2019" name="Int. J. Syst. Evol. Microbiol.">
        <title>The Global Catalogue of Microorganisms (GCM) 10K type strain sequencing project: providing services to taxonomists for standard genome sequencing and annotation.</title>
        <authorList>
            <consortium name="The Broad Institute Genomics Platform"/>
            <consortium name="The Broad Institute Genome Sequencing Center for Infectious Disease"/>
            <person name="Wu L."/>
            <person name="Ma J."/>
        </authorList>
    </citation>
    <scope>NUCLEOTIDE SEQUENCE [LARGE SCALE GENOMIC DNA]</scope>
    <source>
        <strain evidence="3">KCTC 5701</strain>
    </source>
</reference>
<dbReference type="Proteomes" id="UP001596065">
    <property type="component" value="Unassembled WGS sequence"/>
</dbReference>
<gene>
    <name evidence="2" type="ORF">ACFP3J_03370</name>
</gene>
<keyword evidence="1" id="KW-0175">Coiled coil</keyword>
<name>A0ABW0WBW7_STRNO</name>
<dbReference type="RefSeq" id="WP_344347306.1">
    <property type="nucleotide sequence ID" value="NZ_BAAASM010000009.1"/>
</dbReference>
<evidence type="ECO:0000313" key="3">
    <source>
        <dbReference type="Proteomes" id="UP001596065"/>
    </source>
</evidence>
<protein>
    <submittedName>
        <fullName evidence="2">Uncharacterized protein</fullName>
    </submittedName>
</protein>
<sequence>MSADILADADALELQARKFGDAACLAATWEDRMRAEDRAEELREEARNIRTRIASSREHIRNYYGLNLDVGLNVQHEGRPGVIVGFAGQYLEVQLDGDDHTTTCHATAGMEYPPGIRVGPGPDERFAHLVQTTD</sequence>
<keyword evidence="3" id="KW-1185">Reference proteome</keyword>
<evidence type="ECO:0000313" key="2">
    <source>
        <dbReference type="EMBL" id="MFC5654534.1"/>
    </source>
</evidence>
<organism evidence="2 3">
    <name type="scientific">Streptomyces nogalater</name>
    <dbReference type="NCBI Taxonomy" id="38314"/>
    <lineage>
        <taxon>Bacteria</taxon>
        <taxon>Bacillati</taxon>
        <taxon>Actinomycetota</taxon>
        <taxon>Actinomycetes</taxon>
        <taxon>Kitasatosporales</taxon>
        <taxon>Streptomycetaceae</taxon>
        <taxon>Streptomyces</taxon>
    </lineage>
</organism>
<feature type="coiled-coil region" evidence="1">
    <location>
        <begin position="32"/>
        <end position="59"/>
    </location>
</feature>
<proteinExistence type="predicted"/>
<evidence type="ECO:0000256" key="1">
    <source>
        <dbReference type="SAM" id="Coils"/>
    </source>
</evidence>
<comment type="caution">
    <text evidence="2">The sequence shown here is derived from an EMBL/GenBank/DDBJ whole genome shotgun (WGS) entry which is preliminary data.</text>
</comment>